<dbReference type="InterPro" id="IPR032861">
    <property type="entry name" value="TAXi_N"/>
</dbReference>
<feature type="domain" description="Peptidase A1" evidence="2">
    <location>
        <begin position="1"/>
        <end position="200"/>
    </location>
</feature>
<dbReference type="InterPro" id="IPR001461">
    <property type="entry name" value="Aspartic_peptidase_A1"/>
</dbReference>
<dbReference type="PANTHER" id="PTHR13683">
    <property type="entry name" value="ASPARTYL PROTEASES"/>
    <property type="match status" value="1"/>
</dbReference>
<dbReference type="Pfam" id="PF14541">
    <property type="entry name" value="TAXi_C"/>
    <property type="match status" value="1"/>
</dbReference>
<dbReference type="Pfam" id="PF14543">
    <property type="entry name" value="TAXi_N"/>
    <property type="match status" value="1"/>
</dbReference>
<protein>
    <recommendedName>
        <fullName evidence="2">Peptidase A1 domain-containing protein</fullName>
    </recommendedName>
</protein>
<dbReference type="InterPro" id="IPR033121">
    <property type="entry name" value="PEPTIDASE_A1"/>
</dbReference>
<dbReference type="SUPFAM" id="SSF50630">
    <property type="entry name" value="Acid proteases"/>
    <property type="match status" value="1"/>
</dbReference>
<sequence>MNDERTGRAFNSTAKLIFGCSTFRSLTADTDGVLGLGKGGPSMVMQLYTQGLVPRVFSHCLSGKMHGGGFLTFGEVELPNISYSRYDPSRLHYSLSLESISVGGKSLPINPGLFTQSSYRGTIVDSGTTNGILVAEAFDHLLSFISKNVSSSTYTFDGFGYPCFTDDSPSFRDSFPLVHFNFVDGASMTFHPAEYLLEVK</sequence>
<dbReference type="Proteomes" id="UP000594263">
    <property type="component" value="Unplaced"/>
</dbReference>
<comment type="similarity">
    <text evidence="1">Belongs to the peptidase A1 family.</text>
</comment>
<evidence type="ECO:0000313" key="4">
    <source>
        <dbReference type="Proteomes" id="UP000594263"/>
    </source>
</evidence>
<organism evidence="3 4">
    <name type="scientific">Kalanchoe fedtschenkoi</name>
    <name type="common">Lavender scallops</name>
    <name type="synonym">South American air plant</name>
    <dbReference type="NCBI Taxonomy" id="63787"/>
    <lineage>
        <taxon>Eukaryota</taxon>
        <taxon>Viridiplantae</taxon>
        <taxon>Streptophyta</taxon>
        <taxon>Embryophyta</taxon>
        <taxon>Tracheophyta</taxon>
        <taxon>Spermatophyta</taxon>
        <taxon>Magnoliopsida</taxon>
        <taxon>eudicotyledons</taxon>
        <taxon>Gunneridae</taxon>
        <taxon>Pentapetalae</taxon>
        <taxon>Saxifragales</taxon>
        <taxon>Crassulaceae</taxon>
        <taxon>Kalanchoe</taxon>
    </lineage>
</organism>
<evidence type="ECO:0000313" key="3">
    <source>
        <dbReference type="EnsemblPlants" id="Kaladp0037s0001.1.v1.1"/>
    </source>
</evidence>
<proteinExistence type="inferred from homology"/>
<dbReference type="GO" id="GO:0006508">
    <property type="term" value="P:proteolysis"/>
    <property type="evidence" value="ECO:0007669"/>
    <property type="project" value="InterPro"/>
</dbReference>
<name>A0A7N0TGB3_KALFE</name>
<dbReference type="GO" id="GO:0004190">
    <property type="term" value="F:aspartic-type endopeptidase activity"/>
    <property type="evidence" value="ECO:0007669"/>
    <property type="project" value="InterPro"/>
</dbReference>
<dbReference type="PANTHER" id="PTHR13683:SF875">
    <property type="entry name" value="EUKARYOTIC ASPARTYL PROTEASE FAMILY PROTEIN"/>
    <property type="match status" value="1"/>
</dbReference>
<dbReference type="OMA" id="PNISYSR"/>
<dbReference type="Gramene" id="Kaladp0037s0001.1.v1.1">
    <property type="protein sequence ID" value="Kaladp0037s0001.1.v1.1"/>
    <property type="gene ID" value="Kaladp0037s0001.v1.1"/>
</dbReference>
<evidence type="ECO:0000259" key="2">
    <source>
        <dbReference type="PROSITE" id="PS51767"/>
    </source>
</evidence>
<dbReference type="EnsemblPlants" id="Kaladp0037s0001.1.v1.1">
    <property type="protein sequence ID" value="Kaladp0037s0001.1.v1.1"/>
    <property type="gene ID" value="Kaladp0037s0001.v1.1"/>
</dbReference>
<accession>A0A7N0TGB3</accession>
<dbReference type="InterPro" id="IPR021109">
    <property type="entry name" value="Peptidase_aspartic_dom_sf"/>
</dbReference>
<reference evidence="3" key="1">
    <citation type="submission" date="2021-01" db="UniProtKB">
        <authorList>
            <consortium name="EnsemblPlants"/>
        </authorList>
    </citation>
    <scope>IDENTIFICATION</scope>
</reference>
<dbReference type="PROSITE" id="PS51767">
    <property type="entry name" value="PEPTIDASE_A1"/>
    <property type="match status" value="1"/>
</dbReference>
<evidence type="ECO:0000256" key="1">
    <source>
        <dbReference type="ARBA" id="ARBA00007447"/>
    </source>
</evidence>
<dbReference type="AlphaFoldDB" id="A0A7N0TGB3"/>
<dbReference type="Gene3D" id="2.40.70.10">
    <property type="entry name" value="Acid Proteases"/>
    <property type="match status" value="2"/>
</dbReference>
<dbReference type="InterPro" id="IPR032799">
    <property type="entry name" value="TAXi_C"/>
</dbReference>
<keyword evidence="4" id="KW-1185">Reference proteome</keyword>